<dbReference type="AlphaFoldDB" id="A0AAD6VUD7"/>
<dbReference type="Proteomes" id="UP001219525">
    <property type="component" value="Unassembled WGS sequence"/>
</dbReference>
<keyword evidence="2" id="KW-1185">Reference proteome</keyword>
<proteinExistence type="predicted"/>
<reference evidence="1" key="1">
    <citation type="submission" date="2023-03" db="EMBL/GenBank/DDBJ databases">
        <title>Massive genome expansion in bonnet fungi (Mycena s.s.) driven by repeated elements and novel gene families across ecological guilds.</title>
        <authorList>
            <consortium name="Lawrence Berkeley National Laboratory"/>
            <person name="Harder C.B."/>
            <person name="Miyauchi S."/>
            <person name="Viragh M."/>
            <person name="Kuo A."/>
            <person name="Thoen E."/>
            <person name="Andreopoulos B."/>
            <person name="Lu D."/>
            <person name="Skrede I."/>
            <person name="Drula E."/>
            <person name="Henrissat B."/>
            <person name="Morin E."/>
            <person name="Kohler A."/>
            <person name="Barry K."/>
            <person name="LaButti K."/>
            <person name="Morin E."/>
            <person name="Salamov A."/>
            <person name="Lipzen A."/>
            <person name="Mereny Z."/>
            <person name="Hegedus B."/>
            <person name="Baldrian P."/>
            <person name="Stursova M."/>
            <person name="Weitz H."/>
            <person name="Taylor A."/>
            <person name="Grigoriev I.V."/>
            <person name="Nagy L.G."/>
            <person name="Martin F."/>
            <person name="Kauserud H."/>
        </authorList>
    </citation>
    <scope>NUCLEOTIDE SEQUENCE</scope>
    <source>
        <strain evidence="1">9144</strain>
    </source>
</reference>
<comment type="caution">
    <text evidence="1">The sequence shown here is derived from an EMBL/GenBank/DDBJ whole genome shotgun (WGS) entry which is preliminary data.</text>
</comment>
<organism evidence="1 2">
    <name type="scientific">Mycena pura</name>
    <dbReference type="NCBI Taxonomy" id="153505"/>
    <lineage>
        <taxon>Eukaryota</taxon>
        <taxon>Fungi</taxon>
        <taxon>Dikarya</taxon>
        <taxon>Basidiomycota</taxon>
        <taxon>Agaricomycotina</taxon>
        <taxon>Agaricomycetes</taxon>
        <taxon>Agaricomycetidae</taxon>
        <taxon>Agaricales</taxon>
        <taxon>Marasmiineae</taxon>
        <taxon>Mycenaceae</taxon>
        <taxon>Mycena</taxon>
    </lineage>
</organism>
<evidence type="ECO:0000313" key="1">
    <source>
        <dbReference type="EMBL" id="KAJ7220464.1"/>
    </source>
</evidence>
<gene>
    <name evidence="1" type="ORF">GGX14DRAFT_388898</name>
</gene>
<sequence length="649" mass="72466">MTTCPSTVVKLPAKRLCPADLEPVVVFPWAHTHACRLLKNVCRPYADRCFDDCTDQELCTNYHSSVMCFFPVLFKGDWYLLTYRSQWHDLSDPLLLIGLQAAEAKLRLCTPGSEDQLGIPYEKLMALVDREVLQPLAFVHEDGREILAVEHSIDVEVVLGPRGSAALLNVLDITYRASAAAPGFTRNCQGLEDILQDTSSTLLVCIATMVKTRHSYCFIPMGSFCDLGVILWDRDDEIPLGTWPWDLMSKCLAINLELDPTALMKSVLTETLGHASDPALMSHNIVDGGVAGLRSFFILVILPLLNEVERPDYHEVHAIFEACCEGLVQKCTQYISVHFSFHSLLPAFQPHHAGHSMAPVHLFAQSGGPMGGSSHLVGSGFYLKRTDKHCYHLAQLINNISSYAKLHNMDGVLKISKLWKYLGAPYEFFWAVHTKAVLQNPSLMSKMFTGGCSDDYSGSKKEWDWEFLAFFCAKQAKQPTCTGSPELKSQGKSHLIPAFHHGRTWELLPLSIICRAHEDNNNWNYFYIDFFVDRDMVMRYCIDQGAGYRSTKGAPPWPDNRHDGNTSTDDKIGCTLWCSTDEADKVKGEEDEAELDVILTTVLGNQVGVKWERSVEESGRNMKRDQAADISSRCGQRGSAVLGSGCSQH</sequence>
<dbReference type="EMBL" id="JARJCW010000009">
    <property type="protein sequence ID" value="KAJ7220464.1"/>
    <property type="molecule type" value="Genomic_DNA"/>
</dbReference>
<evidence type="ECO:0000313" key="2">
    <source>
        <dbReference type="Proteomes" id="UP001219525"/>
    </source>
</evidence>
<protein>
    <submittedName>
        <fullName evidence="1">Uncharacterized protein</fullName>
    </submittedName>
</protein>
<accession>A0AAD6VUD7</accession>
<name>A0AAD6VUD7_9AGAR</name>